<dbReference type="HOGENOM" id="CLU_026001_0_1_4"/>
<protein>
    <recommendedName>
        <fullName evidence="4">DUF1800 domain-containing protein</fullName>
    </recommendedName>
</protein>
<dbReference type="Pfam" id="PF08811">
    <property type="entry name" value="DUF1800"/>
    <property type="match status" value="1"/>
</dbReference>
<dbReference type="PROSITE" id="PS51257">
    <property type="entry name" value="PROKAR_LIPOPROTEIN"/>
    <property type="match status" value="1"/>
</dbReference>
<dbReference type="InterPro" id="IPR014917">
    <property type="entry name" value="DUF1800"/>
</dbReference>
<dbReference type="Proteomes" id="UP000027604">
    <property type="component" value="Chromosome I"/>
</dbReference>
<dbReference type="STRING" id="1349767.GJA_3769"/>
<dbReference type="AlphaFoldDB" id="W0V6C9"/>
<dbReference type="KEGG" id="jag:GJA_3769"/>
<keyword evidence="1" id="KW-0732">Signal</keyword>
<sequence length="517" mass="57241">MPRIRLVSACLAAVILAACAANSRQATLAPAIPATVVPAGSGTVALLERVSWGVDAASVQQLATQGRERYLASQLHPGPQRLPPAVRAQIDAMTISQRPLDQLVIEIEQNRKDVKGMLSDDDKKAAQQAYQQEMNRLAKEAATRSLLLDLYSPNQLQQQMTWFWMNHFSVHQGKQNLRAMVGDYEMNAIAPHALGKFRDLLSATVHHPAMLRYLDNEANANKHINENYARELMELHTLGINGGYSQRDVQELARILTGLGVNLGTETPKVPDKLQSQYVRKGLFEFNPKRHDYGDKQFLGQTVRGRGLAEVDEAIDRLSRSPATAHFISHKLAVYFVADEPDSALVERMAHTFQSSDGDIAATMQTLLDSPEFEQSLSRKFKDPLHYVVSAVRLAYDGKPVLNAAPMLSWLARMGQPLYGRQTPDGYPLTESAWASPGQMTTRFDIAKTIASGNAGLFKSEGLLPQERAAFPQLASALYYQSLQKTLSPATLQALEQAASPQEWNTFLLSSPEMMHR</sequence>
<feature type="chain" id="PRO_5004798109" description="DUF1800 domain-containing protein" evidence="1">
    <location>
        <begin position="21"/>
        <end position="517"/>
    </location>
</feature>
<organism evidence="2 3">
    <name type="scientific">Janthinobacterium agaricidamnosum NBRC 102515 = DSM 9628</name>
    <dbReference type="NCBI Taxonomy" id="1349767"/>
    <lineage>
        <taxon>Bacteria</taxon>
        <taxon>Pseudomonadati</taxon>
        <taxon>Pseudomonadota</taxon>
        <taxon>Betaproteobacteria</taxon>
        <taxon>Burkholderiales</taxon>
        <taxon>Oxalobacteraceae</taxon>
        <taxon>Janthinobacterium</taxon>
    </lineage>
</organism>
<evidence type="ECO:0000256" key="1">
    <source>
        <dbReference type="SAM" id="SignalP"/>
    </source>
</evidence>
<dbReference type="OrthoDB" id="9772295at2"/>
<feature type="signal peptide" evidence="1">
    <location>
        <begin position="1"/>
        <end position="20"/>
    </location>
</feature>
<accession>W0V6C9</accession>
<keyword evidence="3" id="KW-1185">Reference proteome</keyword>
<dbReference type="eggNOG" id="COG5267">
    <property type="taxonomic scope" value="Bacteria"/>
</dbReference>
<evidence type="ECO:0008006" key="4">
    <source>
        <dbReference type="Google" id="ProtNLM"/>
    </source>
</evidence>
<proteinExistence type="predicted"/>
<dbReference type="EMBL" id="HG322949">
    <property type="protein sequence ID" value="CDG84384.1"/>
    <property type="molecule type" value="Genomic_DNA"/>
</dbReference>
<dbReference type="PATRIC" id="fig|1349767.4.peg.364"/>
<evidence type="ECO:0000313" key="2">
    <source>
        <dbReference type="EMBL" id="CDG84384.1"/>
    </source>
</evidence>
<name>W0V6C9_9BURK</name>
<reference evidence="2 3" key="1">
    <citation type="journal article" date="2015" name="Genome Announc.">
        <title>Genome Sequence of Mushroom Soft-Rot Pathogen Janthinobacterium agaricidamnosum.</title>
        <authorList>
            <person name="Graupner K."/>
            <person name="Lackner G."/>
            <person name="Hertweck C."/>
        </authorList>
    </citation>
    <scope>NUCLEOTIDE SEQUENCE [LARGE SCALE GENOMIC DNA]</scope>
    <source>
        <strain evidence="3">NBRC 102515 / DSM 9628</strain>
    </source>
</reference>
<gene>
    <name evidence="2" type="ORF">GJA_3769</name>
</gene>
<evidence type="ECO:0000313" key="3">
    <source>
        <dbReference type="Proteomes" id="UP000027604"/>
    </source>
</evidence>